<evidence type="ECO:0000313" key="2">
    <source>
        <dbReference type="Proteomes" id="UP001060085"/>
    </source>
</evidence>
<proteinExistence type="predicted"/>
<protein>
    <submittedName>
        <fullName evidence="1">Uncharacterized protein</fullName>
    </submittedName>
</protein>
<dbReference type="Proteomes" id="UP001060085">
    <property type="component" value="Linkage Group LG03"/>
</dbReference>
<name>A0ACC0BPW3_CATRO</name>
<gene>
    <name evidence="1" type="ORF">M9H77_15069</name>
</gene>
<keyword evidence="2" id="KW-1185">Reference proteome</keyword>
<dbReference type="EMBL" id="CM044703">
    <property type="protein sequence ID" value="KAI5674705.1"/>
    <property type="molecule type" value="Genomic_DNA"/>
</dbReference>
<comment type="caution">
    <text evidence="1">The sequence shown here is derived from an EMBL/GenBank/DDBJ whole genome shotgun (WGS) entry which is preliminary data.</text>
</comment>
<evidence type="ECO:0000313" key="1">
    <source>
        <dbReference type="EMBL" id="KAI5674705.1"/>
    </source>
</evidence>
<reference evidence="2" key="1">
    <citation type="journal article" date="2023" name="Nat. Plants">
        <title>Single-cell RNA sequencing provides a high-resolution roadmap for understanding the multicellular compartmentation of specialized metabolism.</title>
        <authorList>
            <person name="Sun S."/>
            <person name="Shen X."/>
            <person name="Li Y."/>
            <person name="Li Y."/>
            <person name="Wang S."/>
            <person name="Li R."/>
            <person name="Zhang H."/>
            <person name="Shen G."/>
            <person name="Guo B."/>
            <person name="Wei J."/>
            <person name="Xu J."/>
            <person name="St-Pierre B."/>
            <person name="Chen S."/>
            <person name="Sun C."/>
        </authorList>
    </citation>
    <scope>NUCLEOTIDE SEQUENCE [LARGE SCALE GENOMIC DNA]</scope>
</reference>
<organism evidence="1 2">
    <name type="scientific">Catharanthus roseus</name>
    <name type="common">Madagascar periwinkle</name>
    <name type="synonym">Vinca rosea</name>
    <dbReference type="NCBI Taxonomy" id="4058"/>
    <lineage>
        <taxon>Eukaryota</taxon>
        <taxon>Viridiplantae</taxon>
        <taxon>Streptophyta</taxon>
        <taxon>Embryophyta</taxon>
        <taxon>Tracheophyta</taxon>
        <taxon>Spermatophyta</taxon>
        <taxon>Magnoliopsida</taxon>
        <taxon>eudicotyledons</taxon>
        <taxon>Gunneridae</taxon>
        <taxon>Pentapetalae</taxon>
        <taxon>asterids</taxon>
        <taxon>lamiids</taxon>
        <taxon>Gentianales</taxon>
        <taxon>Apocynaceae</taxon>
        <taxon>Rauvolfioideae</taxon>
        <taxon>Vinceae</taxon>
        <taxon>Catharanthinae</taxon>
        <taxon>Catharanthus</taxon>
    </lineage>
</organism>
<accession>A0ACC0BPW3</accession>
<sequence length="440" mass="48116">MASNRDEPLSFMNPSTSSPIAVSDTDSYLLDSSQIGSASGSFQNEGFLGGLDGGGGGAAGSVGGNTAADFGFSRPDFRQSPLVGTVDFYERHVFLCYKNPRVWPPHIEAAEFDRLPRLLSAALCARKADMKRQTRLTICEGHDGTDTSNGDVLIFPDMVRYRRLTHFDIDTFVDDVLVKDGEWSPGTPEALRGWYVFVCCHGSRDRRCGVCGPALVSKFSEEIELHGLQNKVSVSPCSHIGGHKYAGNVIIFGPSIGKKVTGHWYGYVTPDDVPTLLERHVGRGEIVDSLWRGQMGLSDEEQKHSQELRLQLNGDSKAERSTGDSTQTEYITANICGSQAEGIRCCQENGSFSCCQNDELPENGPSRDMEEAAKSTAEKSRSQRKQIPARANAKEASSQNVSKIPTWIESWEREDTYAVLAVVAAVASVAFAYNCYKQLN</sequence>